<accession>A0A3P7PY72</accession>
<organism evidence="2 3">
    <name type="scientific">Dibothriocephalus latus</name>
    <name type="common">Fish tapeworm</name>
    <name type="synonym">Diphyllobothrium latum</name>
    <dbReference type="NCBI Taxonomy" id="60516"/>
    <lineage>
        <taxon>Eukaryota</taxon>
        <taxon>Metazoa</taxon>
        <taxon>Spiralia</taxon>
        <taxon>Lophotrochozoa</taxon>
        <taxon>Platyhelminthes</taxon>
        <taxon>Cestoda</taxon>
        <taxon>Eucestoda</taxon>
        <taxon>Diphyllobothriidea</taxon>
        <taxon>Diphyllobothriidae</taxon>
        <taxon>Dibothriocephalus</taxon>
    </lineage>
</organism>
<evidence type="ECO:0000313" key="2">
    <source>
        <dbReference type="EMBL" id="VDN23056.1"/>
    </source>
</evidence>
<protein>
    <submittedName>
        <fullName evidence="2">Uncharacterized protein</fullName>
    </submittedName>
</protein>
<gene>
    <name evidence="2" type="ORF">DILT_LOCUS14182</name>
</gene>
<dbReference type="Proteomes" id="UP000281553">
    <property type="component" value="Unassembled WGS sequence"/>
</dbReference>
<evidence type="ECO:0000256" key="1">
    <source>
        <dbReference type="SAM" id="Phobius"/>
    </source>
</evidence>
<reference evidence="2 3" key="1">
    <citation type="submission" date="2018-11" db="EMBL/GenBank/DDBJ databases">
        <authorList>
            <consortium name="Pathogen Informatics"/>
        </authorList>
    </citation>
    <scope>NUCLEOTIDE SEQUENCE [LARGE SCALE GENOMIC DNA]</scope>
</reference>
<dbReference type="EMBL" id="UYRU01073108">
    <property type="protein sequence ID" value="VDN23056.1"/>
    <property type="molecule type" value="Genomic_DNA"/>
</dbReference>
<sequence>MGHLKSCTLFSDWLLFFSSPETIIESGVFSFISDTRTRVFVYLVSLALSLAALSILKLHKLLEWLLVDTDVASFHGSISDLKSKSSVIAEILKAAALRYKNSLNSPTTITATHTADAAKVLPRGSVVVPTTNAGASSVTIPAFFTAHAATAEDHNCLCPHPPSSSTLLQSPLTVPEKPSNTTGVLGFCHHWPSASQPCLLCYLASSGDYSLLPDDRRQRTCSES</sequence>
<dbReference type="AlphaFoldDB" id="A0A3P7PY72"/>
<proteinExistence type="predicted"/>
<keyword evidence="3" id="KW-1185">Reference proteome</keyword>
<evidence type="ECO:0000313" key="3">
    <source>
        <dbReference type="Proteomes" id="UP000281553"/>
    </source>
</evidence>
<feature type="transmembrane region" description="Helical" evidence="1">
    <location>
        <begin position="39"/>
        <end position="56"/>
    </location>
</feature>
<feature type="non-terminal residue" evidence="2">
    <location>
        <position position="224"/>
    </location>
</feature>
<keyword evidence="1" id="KW-0472">Membrane</keyword>
<name>A0A3P7PY72_DIBLA</name>
<keyword evidence="1" id="KW-1133">Transmembrane helix</keyword>
<keyword evidence="1" id="KW-0812">Transmembrane</keyword>
<dbReference type="OrthoDB" id="6254109at2759"/>